<reference evidence="3" key="1">
    <citation type="journal article" date="2013" name="Genome Announc.">
        <title>First genome sequence of a syntrophic acetate-oxidizing bacterium, Tepidanaerobacter acetatoxydans strain Re1.</title>
        <authorList>
            <person name="Manzoor S."/>
            <person name="Bongcam-Rudloff E."/>
            <person name="Schnurer A."/>
            <person name="Muller B."/>
        </authorList>
    </citation>
    <scope>NUCLEOTIDE SEQUENCE [LARGE SCALE GENOMIC DNA]</scope>
    <source>
        <strain evidence="3">Re1</strain>
    </source>
</reference>
<dbReference type="Proteomes" id="UP000010802">
    <property type="component" value="Chromosome"/>
</dbReference>
<dbReference type="Pfam" id="PF14088">
    <property type="entry name" value="DUF4268"/>
    <property type="match status" value="1"/>
</dbReference>
<feature type="domain" description="DUF4268" evidence="1">
    <location>
        <begin position="150"/>
        <end position="252"/>
    </location>
</feature>
<gene>
    <name evidence="2" type="ordered locus">TEPIRE1_0589</name>
</gene>
<dbReference type="AlphaFoldDB" id="L0RWF7"/>
<evidence type="ECO:0000313" key="3">
    <source>
        <dbReference type="Proteomes" id="UP000010802"/>
    </source>
</evidence>
<evidence type="ECO:0000259" key="1">
    <source>
        <dbReference type="Pfam" id="PF14088"/>
    </source>
</evidence>
<accession>L0RWF7</accession>
<organism evidence="2 3">
    <name type="scientific">Tepidanaerobacter acetatoxydans (strain DSM 21804 / JCM 16047 / Re1)</name>
    <dbReference type="NCBI Taxonomy" id="1209989"/>
    <lineage>
        <taxon>Bacteria</taxon>
        <taxon>Bacillati</taxon>
        <taxon>Bacillota</taxon>
        <taxon>Clostridia</taxon>
        <taxon>Thermosediminibacterales</taxon>
        <taxon>Tepidanaerobacteraceae</taxon>
        <taxon>Tepidanaerobacter</taxon>
    </lineage>
</organism>
<dbReference type="KEGG" id="tae:TepiRe1_0589"/>
<evidence type="ECO:0000313" key="2">
    <source>
        <dbReference type="EMBL" id="CCP25280.1"/>
    </source>
</evidence>
<dbReference type="HOGENOM" id="CLU_064448_0_0_9"/>
<dbReference type="InterPro" id="IPR025364">
    <property type="entry name" value="DUF4268"/>
</dbReference>
<name>L0RWF7_TEPAE</name>
<dbReference type="Gene3D" id="3.40.1350.10">
    <property type="match status" value="1"/>
</dbReference>
<dbReference type="EMBL" id="HF563609">
    <property type="protein sequence ID" value="CCP25280.1"/>
    <property type="molecule type" value="Genomic_DNA"/>
</dbReference>
<proteinExistence type="predicted"/>
<dbReference type="InterPro" id="IPR011856">
    <property type="entry name" value="tRNA_endonuc-like_dom_sf"/>
</dbReference>
<dbReference type="PATRIC" id="fig|1209989.3.peg.637"/>
<sequence length="254" mass="29034">MRIARNIFGLLPIKTMNYKKENGSCAEVEKSVGSFNVDILAEDMSGNSVVIENQLEKTDHDHLGKLVTYSANLEAKTAIWITSDPRQEHITAITWLNEYTPISFYLLKVEAIKIGESEPAPLFYKIVGPSEDSKDIGSEKAKLSERHYKRKEFWSLLLKKSKDKTSLFSSISPVTSNWIATGIGLTGLSLQYVITYDGGTVELYIDRGPGSEEINKKRFDYLYSKKHEIENNLKTELEWERLDNRRACRIKKKF</sequence>
<protein>
    <recommendedName>
        <fullName evidence="1">DUF4268 domain-containing protein</fullName>
    </recommendedName>
</protein>
<dbReference type="GO" id="GO:0003676">
    <property type="term" value="F:nucleic acid binding"/>
    <property type="evidence" value="ECO:0007669"/>
    <property type="project" value="InterPro"/>
</dbReference>
<keyword evidence="3" id="KW-1185">Reference proteome</keyword>
<dbReference type="eggNOG" id="COG1637">
    <property type="taxonomic scope" value="Bacteria"/>
</dbReference>